<evidence type="ECO:0008006" key="3">
    <source>
        <dbReference type="Google" id="ProtNLM"/>
    </source>
</evidence>
<evidence type="ECO:0000313" key="1">
    <source>
        <dbReference type="EMBL" id="RPJ65808.1"/>
    </source>
</evidence>
<comment type="caution">
    <text evidence="1">The sequence shown here is derived from an EMBL/GenBank/DDBJ whole genome shotgun (WGS) entry which is preliminary data.</text>
</comment>
<dbReference type="AlphaFoldDB" id="A0A3N5Z9D2"/>
<evidence type="ECO:0000313" key="2">
    <source>
        <dbReference type="Proteomes" id="UP000275281"/>
    </source>
</evidence>
<dbReference type="SUPFAM" id="SSF53850">
    <property type="entry name" value="Periplasmic binding protein-like II"/>
    <property type="match status" value="1"/>
</dbReference>
<accession>A0A3N5Z9D2</accession>
<keyword evidence="2" id="KW-1185">Reference proteome</keyword>
<gene>
    <name evidence="1" type="ORF">DRW07_13420</name>
</gene>
<reference evidence="1 2" key="1">
    <citation type="submission" date="2018-11" db="EMBL/GenBank/DDBJ databases">
        <authorList>
            <person name="Ye M.-Q."/>
            <person name="Du Z.-J."/>
        </authorList>
    </citation>
    <scope>NUCLEOTIDE SEQUENCE [LARGE SCALE GENOMIC DNA]</scope>
    <source>
        <strain evidence="1 2">U0105</strain>
    </source>
</reference>
<proteinExistence type="predicted"/>
<dbReference type="Proteomes" id="UP000275281">
    <property type="component" value="Unassembled WGS sequence"/>
</dbReference>
<dbReference type="OrthoDB" id="6382787at2"/>
<dbReference type="EMBL" id="RPOK01000004">
    <property type="protein sequence ID" value="RPJ65808.1"/>
    <property type="molecule type" value="Genomic_DNA"/>
</dbReference>
<organism evidence="1 2">
    <name type="scientific">Alteromonas sediminis</name>
    <dbReference type="NCBI Taxonomy" id="2259342"/>
    <lineage>
        <taxon>Bacteria</taxon>
        <taxon>Pseudomonadati</taxon>
        <taxon>Pseudomonadota</taxon>
        <taxon>Gammaproteobacteria</taxon>
        <taxon>Alteromonadales</taxon>
        <taxon>Alteromonadaceae</taxon>
        <taxon>Alteromonas/Salinimonas group</taxon>
        <taxon>Alteromonas</taxon>
    </lineage>
</organism>
<name>A0A3N5Z9D2_9ALTE</name>
<dbReference type="RefSeq" id="WP_124028439.1">
    <property type="nucleotide sequence ID" value="NZ_JBHRSN010000007.1"/>
</dbReference>
<protein>
    <recommendedName>
        <fullName evidence="3">Solute-binding protein family 3/N-terminal domain-containing protein</fullName>
    </recommendedName>
</protein>
<sequence length="257" mass="29093">MQIPHIRFWNGNKSTPRRMYEKALIAMCLQHAEIGDFSLHIDETDYPKPEDEGQILDSKCDVLVTVEGNSKFAGQSFIKIDTPLCNDLLSHRLCIIRSDKQDVFSVELTDSKLRRLKAGIPATWADADILRYNECHVVEQGDLNHILEAIHKGDCDYIPLGAIEIEAIMASGFGNQNALTIEANHIIHYPLPLVFYVAPRRPELVSIIEFGLNRAMSSGDFQQLFEHHFPSVKSRLNLATRKIHTFSNPKLTDKSVN</sequence>